<dbReference type="SUPFAM" id="SSF143081">
    <property type="entry name" value="BB1717-like"/>
    <property type="match status" value="1"/>
</dbReference>
<feature type="compositionally biased region" description="Polar residues" evidence="8">
    <location>
        <begin position="292"/>
        <end position="302"/>
    </location>
</feature>
<keyword evidence="4" id="KW-0378">Hydrolase</keyword>
<name>K5URR4_PHACS</name>
<organism evidence="9 10">
    <name type="scientific">Phanerochaete carnosa (strain HHB-10118-sp)</name>
    <name type="common">White-rot fungus</name>
    <name type="synonym">Peniophora carnosa</name>
    <dbReference type="NCBI Taxonomy" id="650164"/>
    <lineage>
        <taxon>Eukaryota</taxon>
        <taxon>Fungi</taxon>
        <taxon>Dikarya</taxon>
        <taxon>Basidiomycota</taxon>
        <taxon>Agaricomycotina</taxon>
        <taxon>Agaricomycetes</taxon>
        <taxon>Polyporales</taxon>
        <taxon>Phanerochaetaceae</taxon>
        <taxon>Phanerochaete</taxon>
    </lineage>
</organism>
<sequence>MCGRFALRLLHDEIQAMEGYNIEIGDWVDQGNFVPRYNIAPRSQAPVIRRSQDGTAQSAHAENDASDALGDGSAGEAHGVEHSEEAAAQDGLVLHTMKWGLVPHWSKYEDLTLNTINARSEALEEGTGMWKSLRGWRRCAVPCQGYYEWLKKGRERLPHFAKQSDGRMMLLAGLWDVVALEGQTEPLYSFTIVTTDACKDMSWLHDRQPVILQTAEALHMWLDTEHHKWDSTVVDLLQPYRGEPLTWSWRSYPVPKEVGKVGEESPTFIQPLAARPDGIQAMFARQTAKALPSSSGSSQQTKAEAKTPTKRKRSASPVPQKMPSTSSPKKSQSKSNSEVKDEEGHVKEVVDLCEDQEEVKEEEDVKPKTEKMNSWEDDEIEILDINAPQASHSRNIKSPGKSVRILFGCISQIRAQPTCS</sequence>
<proteinExistence type="inferred from homology"/>
<keyword evidence="7" id="KW-0456">Lyase</keyword>
<evidence type="ECO:0000256" key="7">
    <source>
        <dbReference type="ARBA" id="ARBA00023239"/>
    </source>
</evidence>
<evidence type="ECO:0000256" key="2">
    <source>
        <dbReference type="ARBA" id="ARBA00022670"/>
    </source>
</evidence>
<dbReference type="GO" id="GO:0016829">
    <property type="term" value="F:lyase activity"/>
    <property type="evidence" value="ECO:0007669"/>
    <property type="project" value="UniProtKB-KW"/>
</dbReference>
<accession>K5URR4</accession>
<keyword evidence="10" id="KW-1185">Reference proteome</keyword>
<feature type="region of interest" description="Disordered" evidence="8">
    <location>
        <begin position="44"/>
        <end position="82"/>
    </location>
</feature>
<dbReference type="GO" id="GO:0106300">
    <property type="term" value="P:protein-DNA covalent cross-linking repair"/>
    <property type="evidence" value="ECO:0007669"/>
    <property type="project" value="InterPro"/>
</dbReference>
<evidence type="ECO:0000256" key="1">
    <source>
        <dbReference type="ARBA" id="ARBA00008136"/>
    </source>
</evidence>
<dbReference type="GO" id="GO:0008233">
    <property type="term" value="F:peptidase activity"/>
    <property type="evidence" value="ECO:0007669"/>
    <property type="project" value="UniProtKB-KW"/>
</dbReference>
<dbReference type="Proteomes" id="UP000008370">
    <property type="component" value="Unassembled WGS sequence"/>
</dbReference>
<dbReference type="GO" id="GO:0003697">
    <property type="term" value="F:single-stranded DNA binding"/>
    <property type="evidence" value="ECO:0007669"/>
    <property type="project" value="InterPro"/>
</dbReference>
<dbReference type="Gene3D" id="3.90.1680.10">
    <property type="entry name" value="SOS response associated peptidase-like"/>
    <property type="match status" value="1"/>
</dbReference>
<evidence type="ECO:0000256" key="6">
    <source>
        <dbReference type="ARBA" id="ARBA00023125"/>
    </source>
</evidence>
<feature type="compositionally biased region" description="Basic and acidic residues" evidence="8">
    <location>
        <begin position="363"/>
        <end position="373"/>
    </location>
</feature>
<feature type="compositionally biased region" description="Low complexity" evidence="8">
    <location>
        <begin position="319"/>
        <end position="336"/>
    </location>
</feature>
<dbReference type="InParanoid" id="K5URR4"/>
<dbReference type="AlphaFoldDB" id="K5URR4"/>
<evidence type="ECO:0000313" key="10">
    <source>
        <dbReference type="Proteomes" id="UP000008370"/>
    </source>
</evidence>
<feature type="compositionally biased region" description="Acidic residues" evidence="8">
    <location>
        <begin position="351"/>
        <end position="362"/>
    </location>
</feature>
<reference evidence="9 10" key="1">
    <citation type="journal article" date="2012" name="BMC Genomics">
        <title>Comparative genomics of the white-rot fungi, Phanerochaete carnosa and P. chrysosporium, to elucidate the genetic basis of the distinct wood types they colonize.</title>
        <authorList>
            <person name="Suzuki H."/>
            <person name="MacDonald J."/>
            <person name="Syed K."/>
            <person name="Salamov A."/>
            <person name="Hori C."/>
            <person name="Aerts A."/>
            <person name="Henrissat B."/>
            <person name="Wiebenga A."/>
            <person name="vanKuyk P.A."/>
            <person name="Barry K."/>
            <person name="Lindquist E."/>
            <person name="LaButti K."/>
            <person name="Lapidus A."/>
            <person name="Lucas S."/>
            <person name="Coutinho P."/>
            <person name="Gong Y."/>
            <person name="Samejima M."/>
            <person name="Mahadevan R."/>
            <person name="Abou-Zaid M."/>
            <person name="de Vries R.P."/>
            <person name="Igarashi K."/>
            <person name="Yadav J.S."/>
            <person name="Grigoriev I.V."/>
            <person name="Master E.R."/>
        </authorList>
    </citation>
    <scope>NUCLEOTIDE SEQUENCE [LARGE SCALE GENOMIC DNA]</scope>
    <source>
        <strain evidence="9 10">HHB-10118-sp</strain>
    </source>
</reference>
<dbReference type="InterPro" id="IPR003738">
    <property type="entry name" value="SRAP"/>
</dbReference>
<evidence type="ECO:0000256" key="4">
    <source>
        <dbReference type="ARBA" id="ARBA00022801"/>
    </source>
</evidence>
<dbReference type="GO" id="GO:0006508">
    <property type="term" value="P:proteolysis"/>
    <property type="evidence" value="ECO:0007669"/>
    <property type="project" value="UniProtKB-KW"/>
</dbReference>
<dbReference type="RefSeq" id="XP_007398928.1">
    <property type="nucleotide sequence ID" value="XM_007398866.1"/>
</dbReference>
<dbReference type="PANTHER" id="PTHR13604:SF0">
    <property type="entry name" value="ABASIC SITE PROCESSING PROTEIN HMCES"/>
    <property type="match status" value="1"/>
</dbReference>
<evidence type="ECO:0000256" key="5">
    <source>
        <dbReference type="ARBA" id="ARBA00023124"/>
    </source>
</evidence>
<dbReference type="OrthoDB" id="2111841at2759"/>
<keyword evidence="3" id="KW-0227">DNA damage</keyword>
<dbReference type="EMBL" id="JH930475">
    <property type="protein sequence ID" value="EKM52586.1"/>
    <property type="molecule type" value="Genomic_DNA"/>
</dbReference>
<keyword evidence="5" id="KW-0190">Covalent protein-DNA linkage</keyword>
<evidence type="ECO:0000256" key="8">
    <source>
        <dbReference type="SAM" id="MobiDB-lite"/>
    </source>
</evidence>
<feature type="region of interest" description="Disordered" evidence="8">
    <location>
        <begin position="286"/>
        <end position="373"/>
    </location>
</feature>
<feature type="compositionally biased region" description="Basic and acidic residues" evidence="8">
    <location>
        <begin position="337"/>
        <end position="350"/>
    </location>
</feature>
<keyword evidence="6" id="KW-0238">DNA-binding</keyword>
<protein>
    <recommendedName>
        <fullName evidence="11">DUF159-domain-containing protein</fullName>
    </recommendedName>
</protein>
<gene>
    <name evidence="9" type="ORF">PHACADRAFT_149369</name>
</gene>
<keyword evidence="2" id="KW-0645">Protease</keyword>
<dbReference type="InterPro" id="IPR036590">
    <property type="entry name" value="SRAP-like"/>
</dbReference>
<evidence type="ECO:0008006" key="11">
    <source>
        <dbReference type="Google" id="ProtNLM"/>
    </source>
</evidence>
<dbReference type="GeneID" id="18908798"/>
<dbReference type="KEGG" id="pco:PHACADRAFT_149369"/>
<evidence type="ECO:0000256" key="3">
    <source>
        <dbReference type="ARBA" id="ARBA00022763"/>
    </source>
</evidence>
<dbReference type="HOGENOM" id="CLU_035990_0_2_1"/>
<comment type="similarity">
    <text evidence="1">Belongs to the SOS response-associated peptidase family.</text>
</comment>
<dbReference type="PANTHER" id="PTHR13604">
    <property type="entry name" value="DC12-RELATED"/>
    <property type="match status" value="1"/>
</dbReference>
<evidence type="ECO:0000313" key="9">
    <source>
        <dbReference type="EMBL" id="EKM52586.1"/>
    </source>
</evidence>
<dbReference type="Pfam" id="PF02586">
    <property type="entry name" value="SRAP"/>
    <property type="match status" value="1"/>
</dbReference>